<accession>A0A9E7EZL4</accession>
<name>A0A9E7EZL4_9LILI</name>
<dbReference type="Proteomes" id="UP001055439">
    <property type="component" value="Chromosome 10"/>
</dbReference>
<gene>
    <name evidence="1" type="ORF">MUK42_18836</name>
</gene>
<evidence type="ECO:0000313" key="1">
    <source>
        <dbReference type="EMBL" id="URD84693.1"/>
    </source>
</evidence>
<proteinExistence type="predicted"/>
<dbReference type="AlphaFoldDB" id="A0A9E7EZL4"/>
<reference evidence="1" key="1">
    <citation type="submission" date="2022-05" db="EMBL/GenBank/DDBJ databases">
        <title>The Musa troglodytarum L. genome provides insights into the mechanism of non-climacteric behaviour and enrichment of carotenoids.</title>
        <authorList>
            <person name="Wang J."/>
        </authorList>
    </citation>
    <scope>NUCLEOTIDE SEQUENCE</scope>
    <source>
        <tissue evidence="1">Leaf</tissue>
    </source>
</reference>
<keyword evidence="2" id="KW-1185">Reference proteome</keyword>
<sequence length="159" mass="17492">MDGRMDTVCLCRDPLLSTHSGWVKAFGFFYWKSKTCSASGEWGIGFPSPGILSNMCLRRTTGFPGSKLLIGNGISSSDMSRAHHGFGVVIKSSQSERSLTRLTCPIDRGSFPALTVDYHMSMILVSGFCLLDESHGMHVWKITGQDSILAYFSPLMCLR</sequence>
<evidence type="ECO:0000313" key="2">
    <source>
        <dbReference type="Proteomes" id="UP001055439"/>
    </source>
</evidence>
<protein>
    <submittedName>
        <fullName evidence="1">Uncharacterized protein</fullName>
    </submittedName>
</protein>
<dbReference type="EMBL" id="CP097503">
    <property type="protein sequence ID" value="URD84693.1"/>
    <property type="molecule type" value="Genomic_DNA"/>
</dbReference>
<dbReference type="OrthoDB" id="10492096at2759"/>
<organism evidence="1 2">
    <name type="scientific">Musa troglodytarum</name>
    <name type="common">fe'i banana</name>
    <dbReference type="NCBI Taxonomy" id="320322"/>
    <lineage>
        <taxon>Eukaryota</taxon>
        <taxon>Viridiplantae</taxon>
        <taxon>Streptophyta</taxon>
        <taxon>Embryophyta</taxon>
        <taxon>Tracheophyta</taxon>
        <taxon>Spermatophyta</taxon>
        <taxon>Magnoliopsida</taxon>
        <taxon>Liliopsida</taxon>
        <taxon>Zingiberales</taxon>
        <taxon>Musaceae</taxon>
        <taxon>Musa</taxon>
    </lineage>
</organism>